<dbReference type="EMBL" id="JBEPMB010000001">
    <property type="protein sequence ID" value="MET3612745.1"/>
    <property type="molecule type" value="Genomic_DNA"/>
</dbReference>
<feature type="transmembrane region" description="Helical" evidence="1">
    <location>
        <begin position="53"/>
        <end position="76"/>
    </location>
</feature>
<proteinExistence type="predicted"/>
<protein>
    <submittedName>
        <fullName evidence="2">Secreted protein</fullName>
    </submittedName>
</protein>
<evidence type="ECO:0000313" key="2">
    <source>
        <dbReference type="EMBL" id="MET3612745.1"/>
    </source>
</evidence>
<dbReference type="RefSeq" id="WP_354555285.1">
    <property type="nucleotide sequence ID" value="NZ_JBEPMB010000001.1"/>
</dbReference>
<sequence>MNWFFGFAVYFIIWWLSLFLILPFGFRSQQDEGERVLGTIASAPANHRAWRTFLLTTIVAAVIFAGWFVVSMYFGFTFDSIPQFYPDYRSL</sequence>
<reference evidence="2 3" key="1">
    <citation type="submission" date="2024-06" db="EMBL/GenBank/DDBJ databases">
        <title>Genomic Encyclopedia of Type Strains, Phase IV (KMG-IV): sequencing the most valuable type-strain genomes for metagenomic binning, comparative biology and taxonomic classification.</title>
        <authorList>
            <person name="Goeker M."/>
        </authorList>
    </citation>
    <scope>NUCLEOTIDE SEQUENCE [LARGE SCALE GENOMIC DNA]</scope>
    <source>
        <strain evidence="2 3">DSM 29780</strain>
    </source>
</reference>
<evidence type="ECO:0000256" key="1">
    <source>
        <dbReference type="SAM" id="Phobius"/>
    </source>
</evidence>
<keyword evidence="3" id="KW-1185">Reference proteome</keyword>
<keyword evidence="1" id="KW-0472">Membrane</keyword>
<comment type="caution">
    <text evidence="2">The sequence shown here is derived from an EMBL/GenBank/DDBJ whole genome shotgun (WGS) entry which is preliminary data.</text>
</comment>
<feature type="transmembrane region" description="Helical" evidence="1">
    <location>
        <begin position="6"/>
        <end position="26"/>
    </location>
</feature>
<evidence type="ECO:0000313" key="3">
    <source>
        <dbReference type="Proteomes" id="UP001549047"/>
    </source>
</evidence>
<accession>A0ABV2IW84</accession>
<dbReference type="Proteomes" id="UP001549047">
    <property type="component" value="Unassembled WGS sequence"/>
</dbReference>
<gene>
    <name evidence="2" type="ORF">ABID16_001050</name>
</gene>
<dbReference type="Pfam" id="PF07330">
    <property type="entry name" value="DUF1467"/>
    <property type="match status" value="1"/>
</dbReference>
<organism evidence="2 3">
    <name type="scientific">Rhizobium aquaticum</name>
    <dbReference type="NCBI Taxonomy" id="1549636"/>
    <lineage>
        <taxon>Bacteria</taxon>
        <taxon>Pseudomonadati</taxon>
        <taxon>Pseudomonadota</taxon>
        <taxon>Alphaproteobacteria</taxon>
        <taxon>Hyphomicrobiales</taxon>
        <taxon>Rhizobiaceae</taxon>
        <taxon>Rhizobium/Agrobacterium group</taxon>
        <taxon>Rhizobium</taxon>
    </lineage>
</organism>
<name>A0ABV2IW84_9HYPH</name>
<dbReference type="InterPro" id="IPR009935">
    <property type="entry name" value="DUF1467"/>
</dbReference>
<keyword evidence="1" id="KW-1133">Transmembrane helix</keyword>
<keyword evidence="1" id="KW-0812">Transmembrane</keyword>